<dbReference type="Pfam" id="PF01529">
    <property type="entry name" value="DHHC"/>
    <property type="match status" value="1"/>
</dbReference>
<dbReference type="AlphaFoldDB" id="A0A8J8NAE3"/>
<comment type="caution">
    <text evidence="8">Lacks conserved residue(s) required for the propagation of feature annotation.</text>
</comment>
<dbReference type="EMBL" id="RRYP01030170">
    <property type="protein sequence ID" value="TNV71248.1"/>
    <property type="molecule type" value="Genomic_DNA"/>
</dbReference>
<feature type="domain" description="Palmitoyltransferase DHHC" evidence="9">
    <location>
        <begin position="60"/>
        <end position="121"/>
    </location>
</feature>
<evidence type="ECO:0000256" key="5">
    <source>
        <dbReference type="ARBA" id="ARBA00023136"/>
    </source>
</evidence>
<name>A0A8J8NAE3_HALGN</name>
<comment type="subcellular location">
    <subcellularLocation>
        <location evidence="1">Membrane</location>
        <topology evidence="1">Multi-pass membrane protein</topology>
    </subcellularLocation>
</comment>
<comment type="similarity">
    <text evidence="7">Belongs to the DHHC palmitoyltransferase family. PFA5 subfamily.</text>
</comment>
<keyword evidence="2 8" id="KW-0808">Transferase</keyword>
<feature type="transmembrane region" description="Helical" evidence="8">
    <location>
        <begin position="106"/>
        <end position="130"/>
    </location>
</feature>
<dbReference type="PANTHER" id="PTHR22883">
    <property type="entry name" value="ZINC FINGER DHHC DOMAIN CONTAINING PROTEIN"/>
    <property type="match status" value="1"/>
</dbReference>
<evidence type="ECO:0000256" key="8">
    <source>
        <dbReference type="RuleBase" id="RU079119"/>
    </source>
</evidence>
<organism evidence="10 11">
    <name type="scientific">Halteria grandinella</name>
    <dbReference type="NCBI Taxonomy" id="5974"/>
    <lineage>
        <taxon>Eukaryota</taxon>
        <taxon>Sar</taxon>
        <taxon>Alveolata</taxon>
        <taxon>Ciliophora</taxon>
        <taxon>Intramacronucleata</taxon>
        <taxon>Spirotrichea</taxon>
        <taxon>Stichotrichia</taxon>
        <taxon>Sporadotrichida</taxon>
        <taxon>Halteriidae</taxon>
        <taxon>Halteria</taxon>
    </lineage>
</organism>
<evidence type="ECO:0000256" key="1">
    <source>
        <dbReference type="ARBA" id="ARBA00004141"/>
    </source>
</evidence>
<dbReference type="GO" id="GO:0016020">
    <property type="term" value="C:membrane"/>
    <property type="evidence" value="ECO:0007669"/>
    <property type="project" value="UniProtKB-SubCell"/>
</dbReference>
<keyword evidence="6 8" id="KW-0012">Acyltransferase</keyword>
<dbReference type="InterPro" id="IPR001594">
    <property type="entry name" value="Palmitoyltrfase_DHHC"/>
</dbReference>
<proteinExistence type="inferred from homology"/>
<keyword evidence="3 8" id="KW-0812">Transmembrane</keyword>
<protein>
    <recommendedName>
        <fullName evidence="8">Palmitoyltransferase</fullName>
        <ecNumber evidence="8">2.3.1.225</ecNumber>
    </recommendedName>
</protein>
<evidence type="ECO:0000256" key="7">
    <source>
        <dbReference type="ARBA" id="ARBA00038298"/>
    </source>
</evidence>
<dbReference type="EC" id="2.3.1.225" evidence="8"/>
<sequence length="131" mass="14628">MTTNIIALLTGILQNPGIPQPIIDKILKKQFGKGKDAQSEDIESQQLQAKQQQNPYGQIGYCSMCDHHKKDRNTYHCIDCDICIEGFDHHCVFFSKCIGGGNIISFWTSIIMVFAIFVSFGGLVVFDAVLK</sequence>
<dbReference type="GO" id="GO:0006612">
    <property type="term" value="P:protein targeting to membrane"/>
    <property type="evidence" value="ECO:0007669"/>
    <property type="project" value="TreeGrafter"/>
</dbReference>
<dbReference type="Proteomes" id="UP000785679">
    <property type="component" value="Unassembled WGS sequence"/>
</dbReference>
<dbReference type="PANTHER" id="PTHR22883:SF23">
    <property type="entry name" value="PALMITOYLTRANSFERASE ZDHHC6"/>
    <property type="match status" value="1"/>
</dbReference>
<accession>A0A8J8NAE3</accession>
<gene>
    <name evidence="10" type="ORF">FGO68_gene15896</name>
</gene>
<evidence type="ECO:0000259" key="9">
    <source>
        <dbReference type="Pfam" id="PF01529"/>
    </source>
</evidence>
<evidence type="ECO:0000313" key="10">
    <source>
        <dbReference type="EMBL" id="TNV71248.1"/>
    </source>
</evidence>
<dbReference type="GO" id="GO:0019706">
    <property type="term" value="F:protein-cysteine S-palmitoyltransferase activity"/>
    <property type="evidence" value="ECO:0007669"/>
    <property type="project" value="UniProtKB-EC"/>
</dbReference>
<dbReference type="GO" id="GO:0005783">
    <property type="term" value="C:endoplasmic reticulum"/>
    <property type="evidence" value="ECO:0007669"/>
    <property type="project" value="TreeGrafter"/>
</dbReference>
<dbReference type="InterPro" id="IPR037275">
    <property type="entry name" value="Znf_CTCHY_sf"/>
</dbReference>
<dbReference type="OrthoDB" id="406084at2759"/>
<dbReference type="SUPFAM" id="SSF161245">
    <property type="entry name" value="Zinc hairpin stack"/>
    <property type="match status" value="1"/>
</dbReference>
<reference evidence="10" key="1">
    <citation type="submission" date="2019-06" db="EMBL/GenBank/DDBJ databases">
        <authorList>
            <person name="Zheng W."/>
        </authorList>
    </citation>
    <scope>NUCLEOTIDE SEQUENCE</scope>
    <source>
        <strain evidence="10">QDHG01</strain>
    </source>
</reference>
<keyword evidence="11" id="KW-1185">Reference proteome</keyword>
<dbReference type="PROSITE" id="PS50216">
    <property type="entry name" value="DHHC"/>
    <property type="match status" value="1"/>
</dbReference>
<evidence type="ECO:0000256" key="6">
    <source>
        <dbReference type="ARBA" id="ARBA00023315"/>
    </source>
</evidence>
<evidence type="ECO:0000256" key="2">
    <source>
        <dbReference type="ARBA" id="ARBA00022679"/>
    </source>
</evidence>
<evidence type="ECO:0000256" key="4">
    <source>
        <dbReference type="ARBA" id="ARBA00022989"/>
    </source>
</evidence>
<comment type="catalytic activity">
    <reaction evidence="8">
        <text>L-cysteinyl-[protein] + hexadecanoyl-CoA = S-hexadecanoyl-L-cysteinyl-[protein] + CoA</text>
        <dbReference type="Rhea" id="RHEA:36683"/>
        <dbReference type="Rhea" id="RHEA-COMP:10131"/>
        <dbReference type="Rhea" id="RHEA-COMP:11032"/>
        <dbReference type="ChEBI" id="CHEBI:29950"/>
        <dbReference type="ChEBI" id="CHEBI:57287"/>
        <dbReference type="ChEBI" id="CHEBI:57379"/>
        <dbReference type="ChEBI" id="CHEBI:74151"/>
        <dbReference type="EC" id="2.3.1.225"/>
    </reaction>
</comment>
<comment type="domain">
    <text evidence="8">The DHHC domain is required for palmitoyltransferase activity.</text>
</comment>
<keyword evidence="5 8" id="KW-0472">Membrane</keyword>
<comment type="caution">
    <text evidence="10">The sequence shown here is derived from an EMBL/GenBank/DDBJ whole genome shotgun (WGS) entry which is preliminary data.</text>
</comment>
<evidence type="ECO:0000313" key="11">
    <source>
        <dbReference type="Proteomes" id="UP000785679"/>
    </source>
</evidence>
<dbReference type="InterPro" id="IPR039859">
    <property type="entry name" value="PFA4/ZDH16/20/ERF2-like"/>
</dbReference>
<dbReference type="GO" id="GO:0005794">
    <property type="term" value="C:Golgi apparatus"/>
    <property type="evidence" value="ECO:0007669"/>
    <property type="project" value="TreeGrafter"/>
</dbReference>
<evidence type="ECO:0000256" key="3">
    <source>
        <dbReference type="ARBA" id="ARBA00022692"/>
    </source>
</evidence>
<keyword evidence="4 8" id="KW-1133">Transmembrane helix</keyword>